<dbReference type="PROSITE" id="PS51387">
    <property type="entry name" value="FAD_PCMH"/>
    <property type="match status" value="1"/>
</dbReference>
<evidence type="ECO:0000256" key="4">
    <source>
        <dbReference type="SAM" id="MobiDB-lite"/>
    </source>
</evidence>
<dbReference type="GO" id="GO:0071949">
    <property type="term" value="F:FAD binding"/>
    <property type="evidence" value="ECO:0007669"/>
    <property type="project" value="InterPro"/>
</dbReference>
<comment type="caution">
    <text evidence="6">The sequence shown here is derived from an EMBL/GenBank/DDBJ whole genome shotgun (WGS) entry which is preliminary data.</text>
</comment>
<dbReference type="InterPro" id="IPR016166">
    <property type="entry name" value="FAD-bd_PCMH"/>
</dbReference>
<dbReference type="AlphaFoldDB" id="A0A813HWU3"/>
<keyword evidence="3" id="KW-0285">Flavoprotein</keyword>
<dbReference type="PANTHER" id="PTHR46568:SF1">
    <property type="entry name" value="ALKYLDIHYDROXYACETONEPHOSPHATE SYNTHASE, PEROXISOMAL"/>
    <property type="match status" value="1"/>
</dbReference>
<comment type="function">
    <text evidence="3">Catalyzes the exchange of an acyl for a long-chain alkyl group and the formation of the ether bond in the biosynthesis of ether phospholipids.</text>
</comment>
<keyword evidence="3" id="KW-0443">Lipid metabolism</keyword>
<evidence type="ECO:0000256" key="3">
    <source>
        <dbReference type="RuleBase" id="RU363113"/>
    </source>
</evidence>
<dbReference type="GO" id="GO:0008609">
    <property type="term" value="F:alkylglycerone-phosphate synthase activity"/>
    <property type="evidence" value="ECO:0007669"/>
    <property type="project" value="UniProtKB-EC"/>
</dbReference>
<keyword evidence="7" id="KW-1185">Reference proteome</keyword>
<gene>
    <name evidence="6" type="ORF">PGLA1383_LOCUS56437</name>
</gene>
<dbReference type="GO" id="GO:0008610">
    <property type="term" value="P:lipid biosynthetic process"/>
    <property type="evidence" value="ECO:0007669"/>
    <property type="project" value="InterPro"/>
</dbReference>
<evidence type="ECO:0000259" key="5">
    <source>
        <dbReference type="PROSITE" id="PS51387"/>
    </source>
</evidence>
<feature type="non-terminal residue" evidence="6">
    <location>
        <position position="569"/>
    </location>
</feature>
<dbReference type="InterPro" id="IPR025650">
    <property type="entry name" value="Alkyl-DHAP_Synthase"/>
</dbReference>
<dbReference type="OrthoDB" id="5332616at2759"/>
<dbReference type="PANTHER" id="PTHR46568">
    <property type="entry name" value="ALKYLDIHYDROXYACETONEPHOSPHATE SYNTHASE, PEROXISOMAL"/>
    <property type="match status" value="1"/>
</dbReference>
<feature type="domain" description="FAD-binding PCMH-type" evidence="5">
    <location>
        <begin position="425"/>
        <end position="569"/>
    </location>
</feature>
<protein>
    <recommendedName>
        <fullName evidence="3">Alkylglycerone-phosphate synthase</fullName>
        <shortName evidence="3">Alkyl-DHAP synthase</shortName>
        <ecNumber evidence="3">2.5.1.26</ecNumber>
    </recommendedName>
</protein>
<comment type="cofactor">
    <cofactor evidence="2 3">
        <name>FAD</name>
        <dbReference type="ChEBI" id="CHEBI:57692"/>
    </cofactor>
</comment>
<evidence type="ECO:0000256" key="2">
    <source>
        <dbReference type="PIRSR" id="PIRSR625650-3"/>
    </source>
</evidence>
<sequence length="569" mass="60858">LRDVSQRTVAIVPLALSYELLPEDASFYDEMSGLPRPPLRTGALLHWAFRGMRGELPPLGEARLRLGVPRTLDASADLGQVVAGVQQQLVELTSLTTLHARALAELLELPPDAVTAALRNGGLMVRDSSLSATAPLPEHERWPLALQAATLTPLRKKLPPQWAFWLVEQAPTPPTEDAATPWSEQKLGGAEAVLDLAAVASAFAAQMLAAEAAAEAAVQVLRDSGIAKVTEEHLLQELLLPGCKDCGCLPPPLARGAASIVAARHAPATLIGCGLPDVTSGGGSGSRKKPQSVAPLWPSASPSSQKRDDGEALERWGFKDTRFVADWVDGKPAVQITSRRYPGLGAQPLFQLWSFFQTQLGVPMSVRDMLPERPPPELPPLPDGLEEALAAALPPGRARTDPESRLRAGTGHGLADIWKLRTRQLPRLPDAVVRPENEDEVQALLAAAAKFGFAVIPVGGRTNVTSATAVPPKEVDPRPFVMLDMRGMAKIVWVNAEDGVAMIEAGITGMALKEGLSKFGVNMGMEPDSMEFSTLGGWIATRASGMKRARYGNIEDMVLEVPSRWEGVP</sequence>
<comment type="catalytic activity">
    <reaction evidence="3">
        <text>a long chain fatty alcohol + a 1-acylglycerone 3-phosphate = a 1-O-alkylglycerone 3-phosphate + a long-chain fatty acid + H(+)</text>
        <dbReference type="Rhea" id="RHEA:36171"/>
        <dbReference type="ChEBI" id="CHEBI:15378"/>
        <dbReference type="ChEBI" id="CHEBI:17135"/>
        <dbReference type="ChEBI" id="CHEBI:57534"/>
        <dbReference type="ChEBI" id="CHEBI:57560"/>
        <dbReference type="ChEBI" id="CHEBI:73315"/>
        <dbReference type="EC" id="2.5.1.26"/>
    </reaction>
</comment>
<feature type="binding site" evidence="2">
    <location>
        <begin position="528"/>
        <end position="534"/>
    </location>
    <ligand>
        <name>FAD</name>
        <dbReference type="ChEBI" id="CHEBI:57692"/>
    </ligand>
</feature>
<evidence type="ECO:0000256" key="1">
    <source>
        <dbReference type="ARBA" id="ARBA00008000"/>
    </source>
</evidence>
<feature type="binding site" evidence="2">
    <location>
        <begin position="541"/>
        <end position="544"/>
    </location>
    <ligand>
        <name>FAD</name>
        <dbReference type="ChEBI" id="CHEBI:57692"/>
    </ligand>
</feature>
<comment type="subcellular location">
    <subcellularLocation>
        <location evidence="3">Peroxisome</location>
    </subcellularLocation>
</comment>
<organism evidence="6 7">
    <name type="scientific">Polarella glacialis</name>
    <name type="common">Dinoflagellate</name>
    <dbReference type="NCBI Taxonomy" id="89957"/>
    <lineage>
        <taxon>Eukaryota</taxon>
        <taxon>Sar</taxon>
        <taxon>Alveolata</taxon>
        <taxon>Dinophyceae</taxon>
        <taxon>Suessiales</taxon>
        <taxon>Suessiaceae</taxon>
        <taxon>Polarella</taxon>
    </lineage>
</organism>
<proteinExistence type="inferred from homology"/>
<dbReference type="EC" id="2.5.1.26" evidence="3"/>
<name>A0A813HWU3_POLGL</name>
<dbReference type="Gene3D" id="3.30.465.10">
    <property type="match status" value="1"/>
</dbReference>
<dbReference type="EMBL" id="CAJNNV010033035">
    <property type="protein sequence ID" value="CAE8641857.1"/>
    <property type="molecule type" value="Genomic_DNA"/>
</dbReference>
<evidence type="ECO:0000313" key="6">
    <source>
        <dbReference type="EMBL" id="CAE8641857.1"/>
    </source>
</evidence>
<dbReference type="SUPFAM" id="SSF56176">
    <property type="entry name" value="FAD-binding/transporter-associated domain-like"/>
    <property type="match status" value="1"/>
</dbReference>
<keyword evidence="3" id="KW-0444">Lipid biosynthesis</keyword>
<evidence type="ECO:0000313" key="7">
    <source>
        <dbReference type="Proteomes" id="UP000654075"/>
    </source>
</evidence>
<comment type="subunit">
    <text evidence="3">Homodimer.</text>
</comment>
<dbReference type="InterPro" id="IPR036318">
    <property type="entry name" value="FAD-bd_PCMH-like_sf"/>
</dbReference>
<dbReference type="InterPro" id="IPR006094">
    <property type="entry name" value="Oxid_FAD_bind_N"/>
</dbReference>
<keyword evidence="3" id="KW-0808">Transferase</keyword>
<comment type="similarity">
    <text evidence="1 3">Belongs to the FAD-binding oxidoreductase/transferase type 4 family.</text>
</comment>
<dbReference type="GO" id="GO:0005777">
    <property type="term" value="C:peroxisome"/>
    <property type="evidence" value="ECO:0007669"/>
    <property type="project" value="UniProtKB-SubCell"/>
</dbReference>
<reference evidence="6" key="1">
    <citation type="submission" date="2021-02" db="EMBL/GenBank/DDBJ databases">
        <authorList>
            <person name="Dougan E. K."/>
            <person name="Rhodes N."/>
            <person name="Thang M."/>
            <person name="Chan C."/>
        </authorList>
    </citation>
    <scope>NUCLEOTIDE SEQUENCE</scope>
</reference>
<accession>A0A813HWU3</accession>
<keyword evidence="3" id="KW-0576">Peroxisome</keyword>
<dbReference type="InterPro" id="IPR016169">
    <property type="entry name" value="FAD-bd_PCMH_sub2"/>
</dbReference>
<comment type="pathway">
    <text evidence="3">Glycerolipid metabolism; ether lipid biosynthesis.</text>
</comment>
<keyword evidence="2 3" id="KW-0274">FAD</keyword>
<feature type="region of interest" description="Disordered" evidence="4">
    <location>
        <begin position="279"/>
        <end position="311"/>
    </location>
</feature>
<dbReference type="Pfam" id="PF01565">
    <property type="entry name" value="FAD_binding_4"/>
    <property type="match status" value="1"/>
</dbReference>
<dbReference type="Proteomes" id="UP000654075">
    <property type="component" value="Unassembled WGS sequence"/>
</dbReference>